<accession>A0A3N4LW60</accession>
<reference evidence="1 2" key="1">
    <citation type="journal article" date="2018" name="Nat. Ecol. Evol.">
        <title>Pezizomycetes genomes reveal the molecular basis of ectomycorrhizal truffle lifestyle.</title>
        <authorList>
            <person name="Murat C."/>
            <person name="Payen T."/>
            <person name="Noel B."/>
            <person name="Kuo A."/>
            <person name="Morin E."/>
            <person name="Chen J."/>
            <person name="Kohler A."/>
            <person name="Krizsan K."/>
            <person name="Balestrini R."/>
            <person name="Da Silva C."/>
            <person name="Montanini B."/>
            <person name="Hainaut M."/>
            <person name="Levati E."/>
            <person name="Barry K.W."/>
            <person name="Belfiori B."/>
            <person name="Cichocki N."/>
            <person name="Clum A."/>
            <person name="Dockter R.B."/>
            <person name="Fauchery L."/>
            <person name="Guy J."/>
            <person name="Iotti M."/>
            <person name="Le Tacon F."/>
            <person name="Lindquist E.A."/>
            <person name="Lipzen A."/>
            <person name="Malagnac F."/>
            <person name="Mello A."/>
            <person name="Molinier V."/>
            <person name="Miyauchi S."/>
            <person name="Poulain J."/>
            <person name="Riccioni C."/>
            <person name="Rubini A."/>
            <person name="Sitrit Y."/>
            <person name="Splivallo R."/>
            <person name="Traeger S."/>
            <person name="Wang M."/>
            <person name="Zifcakova L."/>
            <person name="Wipf D."/>
            <person name="Zambonelli A."/>
            <person name="Paolocci F."/>
            <person name="Nowrousian M."/>
            <person name="Ottonello S."/>
            <person name="Baldrian P."/>
            <person name="Spatafora J.W."/>
            <person name="Henrissat B."/>
            <person name="Nagy L.G."/>
            <person name="Aury J.M."/>
            <person name="Wincker P."/>
            <person name="Grigoriev I.V."/>
            <person name="Bonfante P."/>
            <person name="Martin F.M."/>
        </authorList>
    </citation>
    <scope>NUCLEOTIDE SEQUENCE [LARGE SCALE GENOMIC DNA]</scope>
    <source>
        <strain evidence="1 2">ATCC MYA-4762</strain>
    </source>
</reference>
<dbReference type="AlphaFoldDB" id="A0A3N4LW60"/>
<organism evidence="1 2">
    <name type="scientific">Terfezia boudieri ATCC MYA-4762</name>
    <dbReference type="NCBI Taxonomy" id="1051890"/>
    <lineage>
        <taxon>Eukaryota</taxon>
        <taxon>Fungi</taxon>
        <taxon>Dikarya</taxon>
        <taxon>Ascomycota</taxon>
        <taxon>Pezizomycotina</taxon>
        <taxon>Pezizomycetes</taxon>
        <taxon>Pezizales</taxon>
        <taxon>Pezizaceae</taxon>
        <taxon>Terfezia</taxon>
    </lineage>
</organism>
<proteinExistence type="predicted"/>
<dbReference type="OrthoDB" id="5275938at2759"/>
<gene>
    <name evidence="1" type="ORF">L211DRAFT_803751</name>
</gene>
<sequence length="411" mass="45520">MANLELDANSETAIQPETVPVPLKTADIKIDPHGDITLAITTALGTACFLVNSGVMCLASPVMRAMLGPDSPFKEARDLAASSKEGTPLEVRLEDDDPQAMAVILRILHLQFDLVPTDPATVDEVKLYQMAIICDKYDMQRALGYWFKQWVPQVPIAGDGLFRIAGPKWMFMAYAFGHETMFTKLSRELMVQCEVTGDGRLVLPGIKHPIFDDTFVPEIVVDAIAASRLQAIEGIADHIHKEIEYYYPTTSNCGLIPFRCRHNHDQYMCDTLTLGILLREVRRLNVYPTLPPEVACKSVADLVQLLNGLTFPLMTKSSGGCCAAPNLPDCHTGGSYCLRCVTCTSCYRRYRPGTTGTMLDEKCSPVRRFKRGLVKIVDGVKGADFGMFARGTDRRDNDTKPSDLWNSVQFA</sequence>
<protein>
    <recommendedName>
        <fullName evidence="3">BTB domain-containing protein</fullName>
    </recommendedName>
</protein>
<keyword evidence="2" id="KW-1185">Reference proteome</keyword>
<evidence type="ECO:0000313" key="1">
    <source>
        <dbReference type="EMBL" id="RPB27030.1"/>
    </source>
</evidence>
<name>A0A3N4LW60_9PEZI</name>
<dbReference type="STRING" id="1051890.A0A3N4LW60"/>
<dbReference type="Proteomes" id="UP000267821">
    <property type="component" value="Unassembled WGS sequence"/>
</dbReference>
<evidence type="ECO:0008006" key="3">
    <source>
        <dbReference type="Google" id="ProtNLM"/>
    </source>
</evidence>
<dbReference type="Gene3D" id="3.30.710.10">
    <property type="entry name" value="Potassium Channel Kv1.1, Chain A"/>
    <property type="match status" value="1"/>
</dbReference>
<dbReference type="EMBL" id="ML121532">
    <property type="protein sequence ID" value="RPB27030.1"/>
    <property type="molecule type" value="Genomic_DNA"/>
</dbReference>
<dbReference type="InterPro" id="IPR011333">
    <property type="entry name" value="SKP1/BTB/POZ_sf"/>
</dbReference>
<dbReference type="InParanoid" id="A0A3N4LW60"/>
<evidence type="ECO:0000313" key="2">
    <source>
        <dbReference type="Proteomes" id="UP000267821"/>
    </source>
</evidence>